<dbReference type="Proteomes" id="UP000223968">
    <property type="component" value="Unassembled WGS sequence"/>
</dbReference>
<proteinExistence type="predicted"/>
<gene>
    <name evidence="2" type="ORF">AJ79_01866</name>
</gene>
<dbReference type="AlphaFoldDB" id="A0A2B7XX17"/>
<reference evidence="2 3" key="1">
    <citation type="submission" date="2017-10" db="EMBL/GenBank/DDBJ databases">
        <title>Comparative genomics in systemic dimorphic fungi from Ajellomycetaceae.</title>
        <authorList>
            <person name="Munoz J.F."/>
            <person name="Mcewen J.G."/>
            <person name="Clay O.K."/>
            <person name="Cuomo C.A."/>
        </authorList>
    </citation>
    <scope>NUCLEOTIDE SEQUENCE [LARGE SCALE GENOMIC DNA]</scope>
    <source>
        <strain evidence="2 3">UAMH5409</strain>
    </source>
</reference>
<feature type="region of interest" description="Disordered" evidence="1">
    <location>
        <begin position="68"/>
        <end position="88"/>
    </location>
</feature>
<protein>
    <recommendedName>
        <fullName evidence="4">Protein HRI1</fullName>
    </recommendedName>
</protein>
<dbReference type="OrthoDB" id="2968825at2759"/>
<name>A0A2B7XX17_9EURO</name>
<evidence type="ECO:0008006" key="4">
    <source>
        <dbReference type="Google" id="ProtNLM"/>
    </source>
</evidence>
<accession>A0A2B7XX17</accession>
<evidence type="ECO:0000313" key="2">
    <source>
        <dbReference type="EMBL" id="PGH16324.1"/>
    </source>
</evidence>
<organism evidence="2 3">
    <name type="scientific">Helicocarpus griseus UAMH5409</name>
    <dbReference type="NCBI Taxonomy" id="1447875"/>
    <lineage>
        <taxon>Eukaryota</taxon>
        <taxon>Fungi</taxon>
        <taxon>Dikarya</taxon>
        <taxon>Ascomycota</taxon>
        <taxon>Pezizomycotina</taxon>
        <taxon>Eurotiomycetes</taxon>
        <taxon>Eurotiomycetidae</taxon>
        <taxon>Onygenales</taxon>
        <taxon>Ajellomycetaceae</taxon>
        <taxon>Helicocarpus</taxon>
    </lineage>
</organism>
<evidence type="ECO:0000256" key="1">
    <source>
        <dbReference type="SAM" id="MobiDB-lite"/>
    </source>
</evidence>
<keyword evidence="3" id="KW-1185">Reference proteome</keyword>
<comment type="caution">
    <text evidence="2">The sequence shown here is derived from an EMBL/GenBank/DDBJ whole genome shotgun (WGS) entry which is preliminary data.</text>
</comment>
<dbReference type="EMBL" id="PDNB01000018">
    <property type="protein sequence ID" value="PGH16324.1"/>
    <property type="molecule type" value="Genomic_DNA"/>
</dbReference>
<sequence length="253" mass="28433">MSSQNTPPGELIANDKNRSQLQSIIQLSISAIDPSSSPVRISATSPKLPVTISARQIWSARPHEPLTVSTRHTPLDIPITGRKGTGGSMRRHLTFSEPGMTPSFGAFIPHYKQPSERDWQETLGFATIPPAISKKSYDVVKEIDFAEVVADRGLLKVGVEFEFGLRGEPLRQTPGIEWWNWGDLEGELKGKVLGYVTDPRLNGWDREEERRKLPGDFVLPFGCWEDSEDDDGNEMVWLEVVVDERRIRVEVVE</sequence>
<evidence type="ECO:0000313" key="3">
    <source>
        <dbReference type="Proteomes" id="UP000223968"/>
    </source>
</evidence>